<keyword evidence="1 6" id="KW-0732">Signal</keyword>
<dbReference type="Pfam" id="PF13582">
    <property type="entry name" value="Reprolysin_3"/>
    <property type="match status" value="1"/>
</dbReference>
<dbReference type="SUPFAM" id="SSF55486">
    <property type="entry name" value="Metalloproteases ('zincins'), catalytic domain"/>
    <property type="match status" value="1"/>
</dbReference>
<dbReference type="NCBIfam" id="TIGR02232">
    <property type="entry name" value="myxo_disulf_rpt"/>
    <property type="match status" value="1"/>
</dbReference>
<feature type="transmembrane region" description="Helical" evidence="5">
    <location>
        <begin position="971"/>
        <end position="995"/>
    </location>
</feature>
<dbReference type="RefSeq" id="XP_013754840.1">
    <property type="nucleotide sequence ID" value="XM_013899386.1"/>
</dbReference>
<proteinExistence type="predicted"/>
<reference evidence="7 8" key="1">
    <citation type="submission" date="2010-05" db="EMBL/GenBank/DDBJ databases">
        <title>The Genome Sequence of Thecamonas trahens ATCC 50062.</title>
        <authorList>
            <consortium name="The Broad Institute Genome Sequencing Platform"/>
            <person name="Russ C."/>
            <person name="Cuomo C."/>
            <person name="Shea T."/>
            <person name="Young S.K."/>
            <person name="Zeng Q."/>
            <person name="Koehrsen M."/>
            <person name="Haas B."/>
            <person name="Borodovsky M."/>
            <person name="Guigo R."/>
            <person name="Alvarado L."/>
            <person name="Berlin A."/>
            <person name="Bochicchio J."/>
            <person name="Borenstein D."/>
            <person name="Chapman S."/>
            <person name="Chen Z."/>
            <person name="Freedman E."/>
            <person name="Gellesch M."/>
            <person name="Goldberg J."/>
            <person name="Griggs A."/>
            <person name="Gujja S."/>
            <person name="Heilman E."/>
            <person name="Heiman D."/>
            <person name="Hepburn T."/>
            <person name="Howarth C."/>
            <person name="Jen D."/>
            <person name="Larson L."/>
            <person name="Mehta T."/>
            <person name="Park D."/>
            <person name="Pearson M."/>
            <person name="Roberts A."/>
            <person name="Saif S."/>
            <person name="Shenoy N."/>
            <person name="Sisk P."/>
            <person name="Stolte C."/>
            <person name="Sykes S."/>
            <person name="Thomson T."/>
            <person name="Walk T."/>
            <person name="White J."/>
            <person name="Yandava C."/>
            <person name="Burger G."/>
            <person name="Gray M.W."/>
            <person name="Holland P.W.H."/>
            <person name="King N."/>
            <person name="Lang F.B.F."/>
            <person name="Roger A.J."/>
            <person name="Ruiz-Trillo I."/>
            <person name="Lander E."/>
            <person name="Nusbaum C."/>
        </authorList>
    </citation>
    <scope>NUCLEOTIDE SEQUENCE [LARGE SCALE GENOMIC DNA]</scope>
    <source>
        <strain evidence="7 8">ATCC 50062</strain>
    </source>
</reference>
<accession>A0A0L0DLM4</accession>
<evidence type="ECO:0000256" key="1">
    <source>
        <dbReference type="ARBA" id="ARBA00022729"/>
    </source>
</evidence>
<keyword evidence="5" id="KW-0472">Membrane</keyword>
<dbReference type="AlphaFoldDB" id="A0A0L0DLM4"/>
<dbReference type="InterPro" id="IPR011936">
    <property type="entry name" value="Myxo_disulph_rpt"/>
</dbReference>
<evidence type="ECO:0000256" key="4">
    <source>
        <dbReference type="SAM" id="MobiDB-lite"/>
    </source>
</evidence>
<evidence type="ECO:0000256" key="6">
    <source>
        <dbReference type="SAM" id="SignalP"/>
    </source>
</evidence>
<keyword evidence="8" id="KW-1185">Reference proteome</keyword>
<evidence type="ECO:0000256" key="5">
    <source>
        <dbReference type="SAM" id="Phobius"/>
    </source>
</evidence>
<feature type="region of interest" description="Disordered" evidence="4">
    <location>
        <begin position="42"/>
        <end position="79"/>
    </location>
</feature>
<keyword evidence="3" id="KW-1015">Disulfide bond</keyword>
<evidence type="ECO:0000313" key="7">
    <source>
        <dbReference type="EMBL" id="KNC52946.1"/>
    </source>
</evidence>
<evidence type="ECO:0000256" key="3">
    <source>
        <dbReference type="ARBA" id="ARBA00023157"/>
    </source>
</evidence>
<sequence length="1014" mass="105001">MKVCMIELGLCLVAMTVAVAAASRDTSGSGEGDMTPMWHREQSARTHGAIDQSGNAIDHKHGHGIDHKHGHGIDHNADDKAIDDNADTLAIDHRADDKATNMLHSVAIESPPSLFSFAAHRMSEAEAAAGWLPSTFDAVLGPRLGSDLDIVPGTALELLPAQLAPGATAPVVGVVEAAVRGKDGSLQARGVLRGERGSFTIHISHEAVLGDIVRLDAGHAFRWAASGSEAAAHFDGDYTQQTARPLSVQRVSLNDHICTPFPLPDGERKAGAIGRLPGGRDSALSVRAPSVPIYNSKPDSAFVIYLDFDGHTTSATSSWGAVNAEPYDIDGDVTTFSAAERDRIRIIYELIAEDYRPFDITVTTDVSVYNGVLETRRTRCVFTITDSSSHAGGVAYVGVFSYPTNTFQPAWVFTNRLGGGNAKFCGEAGSHEIGHNMGLSHDGTSSDAYYSGHAGWAPIMGVGYYQDLVQWSQGEYAGANEGQDDLSIIGSASNGFGFRSDDHADIQLTATELDASATPAGTGVISKRGDIDWFSISIGSAGPMTFAIDPAVTSPNLDIRAALFVGGAQVAVSEPSDSLSARLTHVGTASTTYHLSVEGVGKGSPTASGYSDYASLGEYSIAYTGPPPTTGPSCGNSVVEVGEQCDPPGGCCSSTCSYKPITSPCSTGRTCDDPDSCNAVGECVGANAGSCTPVCGDGFREGSEECDDGNTSDGDCCSSTCTRDAAGTSCATETCNGECSALGECQTQEFCCKTDAQCDDGNSCTIDSCGSDTICHNDPAAAGAACDDGLPCTGNDVCDGAGVCAGSNECSPSCDARAECCQSTCQCEFGWHTSESCSVGPAVLVENVSVRGSLSDNLDGLAYRHNLAAGASITIRVLSYSPGQVYVYGAFGDVPERPRGLVAHEYSSENMTLSRHAFTAAAPRSGDLFISVFRAPNVTTTSFEIVAYPNGSEPPALGIGKSSASATPSSAVIIGVAAAGILLVIAAIVTTIVYCNRSTPVGASTSDVPMPSYK</sequence>
<dbReference type="OrthoDB" id="5951731at2759"/>
<feature type="compositionally biased region" description="Basic and acidic residues" evidence="4">
    <location>
        <begin position="57"/>
        <end position="79"/>
    </location>
</feature>
<evidence type="ECO:0000256" key="2">
    <source>
        <dbReference type="ARBA" id="ARBA00022737"/>
    </source>
</evidence>
<protein>
    <submittedName>
        <fullName evidence="7">Peptidase domain-containing protein</fullName>
    </submittedName>
</protein>
<dbReference type="Gene3D" id="2.60.120.380">
    <property type="match status" value="1"/>
</dbReference>
<organism evidence="7 8">
    <name type="scientific">Thecamonas trahens ATCC 50062</name>
    <dbReference type="NCBI Taxonomy" id="461836"/>
    <lineage>
        <taxon>Eukaryota</taxon>
        <taxon>Apusozoa</taxon>
        <taxon>Apusomonadida</taxon>
        <taxon>Apusomonadidae</taxon>
        <taxon>Thecamonas</taxon>
    </lineage>
</organism>
<feature type="signal peptide" evidence="6">
    <location>
        <begin position="1"/>
        <end position="22"/>
    </location>
</feature>
<dbReference type="GeneID" id="25567643"/>
<evidence type="ECO:0000313" key="8">
    <source>
        <dbReference type="Proteomes" id="UP000054408"/>
    </source>
</evidence>
<dbReference type="EMBL" id="GL349477">
    <property type="protein sequence ID" value="KNC52946.1"/>
    <property type="molecule type" value="Genomic_DNA"/>
</dbReference>
<keyword evidence="2" id="KW-0677">Repeat</keyword>
<name>A0A0L0DLM4_THETB</name>
<feature type="chain" id="PRO_5005537640" evidence="6">
    <location>
        <begin position="23"/>
        <end position="1014"/>
    </location>
</feature>
<dbReference type="Proteomes" id="UP000054408">
    <property type="component" value="Unassembled WGS sequence"/>
</dbReference>
<keyword evidence="5" id="KW-1133">Transmembrane helix</keyword>
<gene>
    <name evidence="7" type="ORF">AMSG_09115</name>
</gene>
<keyword evidence="5" id="KW-0812">Transmembrane</keyword>